<keyword evidence="5" id="KW-1133">Transmembrane helix</keyword>
<dbReference type="Pfam" id="PF11465">
    <property type="entry name" value="Receptor_2B4"/>
    <property type="match status" value="2"/>
</dbReference>
<comment type="subcellular location">
    <subcellularLocation>
        <location evidence="1">Membrane</location>
    </subcellularLocation>
</comment>
<sequence>CQEVKVDAALAEMVQLQPNTWPSSWVAIDWKVKLGSQTYWILRHDENGTSASSFLPFADRVSFHPGNLSLQINSVTEKESGLYTMDLKLGDGSGITKNFQLFVLDHVRQPNIKASTSQECGWCYLTLSCLVPKAAGVTYSWSRGESSSPAPEDHSLHEHQADLQLEITKSGNNTFYHCNVSNAISWGMATIDVKPLCNYTGCQEVKVDAALAEMVQLQPNTWPSSWVAIDWKVKFGSQTYWILRHDQNRTSVSPFLPFADSVSFHPGNLSLQINSVMEKESGLYTMDLKLGDGSGVTNNFRLFVLDRVQQPNIKASTSQKSGQCYLTLSCLVPKADRVTYSWSRGVSSSPAPEDHSLHEIRLICSWRSHQADLQLEITKSGNNTFYHCNVSNAISWGMATIDVKPLCNYTGNSMPAQASSLSYCQAKGLILLLVLGVLITGTVAVHIMAGKPPKQH</sequence>
<dbReference type="PROSITE" id="PS50835">
    <property type="entry name" value="IG_LIKE"/>
    <property type="match status" value="2"/>
</dbReference>
<dbReference type="GO" id="GO:0009897">
    <property type="term" value="C:external side of plasma membrane"/>
    <property type="evidence" value="ECO:0007669"/>
    <property type="project" value="TreeGrafter"/>
</dbReference>
<feature type="non-terminal residue" evidence="8">
    <location>
        <position position="1"/>
    </location>
</feature>
<dbReference type="InterPro" id="IPR013783">
    <property type="entry name" value="Ig-like_fold"/>
</dbReference>
<evidence type="ECO:0000313" key="8">
    <source>
        <dbReference type="RefSeq" id="XP_025051430.1"/>
    </source>
</evidence>
<keyword evidence="7" id="KW-1185">Reference proteome</keyword>
<dbReference type="SMART" id="SM00409">
    <property type="entry name" value="IG"/>
    <property type="match status" value="3"/>
</dbReference>
<feature type="domain" description="Ig-like" evidence="6">
    <location>
        <begin position="110"/>
        <end position="194"/>
    </location>
</feature>
<dbReference type="Gene3D" id="2.60.40.10">
    <property type="entry name" value="Immunoglobulins"/>
    <property type="match status" value="4"/>
</dbReference>
<evidence type="ECO:0000256" key="3">
    <source>
        <dbReference type="ARBA" id="ARBA00023136"/>
    </source>
</evidence>
<dbReference type="KEGG" id="asn:112548879"/>
<dbReference type="AlphaFoldDB" id="A0A3Q0FZ82"/>
<dbReference type="InterPro" id="IPR015631">
    <property type="entry name" value="CD2/SLAM_rcpt"/>
</dbReference>
<dbReference type="InParanoid" id="A0A3Q0FZ82"/>
<dbReference type="PANTHER" id="PTHR12080:SF56">
    <property type="entry name" value="NATURAL KILLER CELL RECEPTOR 2B4"/>
    <property type="match status" value="1"/>
</dbReference>
<evidence type="ECO:0000256" key="1">
    <source>
        <dbReference type="ARBA" id="ARBA00004370"/>
    </source>
</evidence>
<dbReference type="GO" id="GO:0042288">
    <property type="term" value="F:MHC class I protein binding"/>
    <property type="evidence" value="ECO:0007669"/>
    <property type="project" value="TreeGrafter"/>
</dbReference>
<accession>A0A3Q0FZ82</accession>
<evidence type="ECO:0000259" key="6">
    <source>
        <dbReference type="PROSITE" id="PS50835"/>
    </source>
</evidence>
<evidence type="ECO:0000313" key="7">
    <source>
        <dbReference type="Proteomes" id="UP000189705"/>
    </source>
</evidence>
<dbReference type="SUPFAM" id="SSF48726">
    <property type="entry name" value="Immunoglobulin"/>
    <property type="match status" value="2"/>
</dbReference>
<dbReference type="Proteomes" id="UP000189705">
    <property type="component" value="Unplaced"/>
</dbReference>
<dbReference type="InterPro" id="IPR036179">
    <property type="entry name" value="Ig-like_dom_sf"/>
</dbReference>
<dbReference type="InterPro" id="IPR003599">
    <property type="entry name" value="Ig_sub"/>
</dbReference>
<feature type="transmembrane region" description="Helical" evidence="5">
    <location>
        <begin position="429"/>
        <end position="449"/>
    </location>
</feature>
<proteinExistence type="predicted"/>
<protein>
    <submittedName>
        <fullName evidence="8">LOW QUALITY PROTEIN: uncharacterized protein LOC112548879</fullName>
    </submittedName>
</protein>
<keyword evidence="4" id="KW-0325">Glycoprotein</keyword>
<dbReference type="InterPro" id="IPR024303">
    <property type="entry name" value="NK_rcpt_2B4_Ig_dom"/>
</dbReference>
<evidence type="ECO:0000256" key="5">
    <source>
        <dbReference type="SAM" id="Phobius"/>
    </source>
</evidence>
<evidence type="ECO:0000256" key="2">
    <source>
        <dbReference type="ARBA" id="ARBA00022729"/>
    </source>
</evidence>
<reference evidence="8" key="1">
    <citation type="submission" date="2025-08" db="UniProtKB">
        <authorList>
            <consortium name="RefSeq"/>
        </authorList>
    </citation>
    <scope>IDENTIFICATION</scope>
</reference>
<gene>
    <name evidence="8" type="primary">LOC112548879</name>
</gene>
<dbReference type="PANTHER" id="PTHR12080">
    <property type="entry name" value="SIGNALING LYMPHOCYTIC ACTIVATION MOLECULE"/>
    <property type="match status" value="1"/>
</dbReference>
<name>A0A3Q0FZ82_ALLSI</name>
<keyword evidence="2" id="KW-0732">Signal</keyword>
<dbReference type="InterPro" id="IPR007110">
    <property type="entry name" value="Ig-like_dom"/>
</dbReference>
<dbReference type="GeneID" id="112548879"/>
<dbReference type="RefSeq" id="XP_025051430.1">
    <property type="nucleotide sequence ID" value="XM_025195645.1"/>
</dbReference>
<organism evidence="7 8">
    <name type="scientific">Alligator sinensis</name>
    <name type="common">Chinese alligator</name>
    <dbReference type="NCBI Taxonomy" id="38654"/>
    <lineage>
        <taxon>Eukaryota</taxon>
        <taxon>Metazoa</taxon>
        <taxon>Chordata</taxon>
        <taxon>Craniata</taxon>
        <taxon>Vertebrata</taxon>
        <taxon>Euteleostomi</taxon>
        <taxon>Archelosauria</taxon>
        <taxon>Archosauria</taxon>
        <taxon>Crocodylia</taxon>
        <taxon>Alligatoridae</taxon>
        <taxon>Alligatorinae</taxon>
        <taxon>Alligator</taxon>
    </lineage>
</organism>
<keyword evidence="5" id="KW-0812">Transmembrane</keyword>
<dbReference type="GO" id="GO:0002323">
    <property type="term" value="P:natural killer cell activation involved in immune response"/>
    <property type="evidence" value="ECO:0007669"/>
    <property type="project" value="TreeGrafter"/>
</dbReference>
<feature type="domain" description="Ig-like" evidence="6">
    <location>
        <begin position="311"/>
        <end position="404"/>
    </location>
</feature>
<keyword evidence="3 5" id="KW-0472">Membrane</keyword>
<evidence type="ECO:0000256" key="4">
    <source>
        <dbReference type="ARBA" id="ARBA00023180"/>
    </source>
</evidence>